<evidence type="ECO:0000313" key="1">
    <source>
        <dbReference type="EMBL" id="GAA2415730.1"/>
    </source>
</evidence>
<protein>
    <submittedName>
        <fullName evidence="1">Uncharacterized protein</fullName>
    </submittedName>
</protein>
<proteinExistence type="predicted"/>
<dbReference type="RefSeq" id="WP_344589295.1">
    <property type="nucleotide sequence ID" value="NZ_BAAARW010000011.1"/>
</dbReference>
<accession>A0ABN3IY02</accession>
<comment type="caution">
    <text evidence="1">The sequence shown here is derived from an EMBL/GenBank/DDBJ whole genome shotgun (WGS) entry which is preliminary data.</text>
</comment>
<dbReference type="Proteomes" id="UP001501231">
    <property type="component" value="Unassembled WGS sequence"/>
</dbReference>
<keyword evidence="2" id="KW-1185">Reference proteome</keyword>
<organism evidence="1 2">
    <name type="scientific">Actinomadura vinacea</name>
    <dbReference type="NCBI Taxonomy" id="115336"/>
    <lineage>
        <taxon>Bacteria</taxon>
        <taxon>Bacillati</taxon>
        <taxon>Actinomycetota</taxon>
        <taxon>Actinomycetes</taxon>
        <taxon>Streptosporangiales</taxon>
        <taxon>Thermomonosporaceae</taxon>
        <taxon>Actinomadura</taxon>
    </lineage>
</organism>
<gene>
    <name evidence="1" type="ORF">GCM10010191_27580</name>
</gene>
<dbReference type="EMBL" id="BAAARW010000011">
    <property type="protein sequence ID" value="GAA2415730.1"/>
    <property type="molecule type" value="Genomic_DNA"/>
</dbReference>
<name>A0ABN3IY02_9ACTN</name>
<reference evidence="1 2" key="1">
    <citation type="journal article" date="2019" name="Int. J. Syst. Evol. Microbiol.">
        <title>The Global Catalogue of Microorganisms (GCM) 10K type strain sequencing project: providing services to taxonomists for standard genome sequencing and annotation.</title>
        <authorList>
            <consortium name="The Broad Institute Genomics Platform"/>
            <consortium name="The Broad Institute Genome Sequencing Center for Infectious Disease"/>
            <person name="Wu L."/>
            <person name="Ma J."/>
        </authorList>
    </citation>
    <scope>NUCLEOTIDE SEQUENCE [LARGE SCALE GENOMIC DNA]</scope>
    <source>
        <strain evidence="1 2">JCM 3325</strain>
    </source>
</reference>
<sequence>MSIYRPSKAALPETAADQALADLRRDFTGHRIWRSLRRDGRLGDWVASLHDPTAGVDPTVIQSDPTKLREALMAEAERAKAKRTEHR</sequence>
<evidence type="ECO:0000313" key="2">
    <source>
        <dbReference type="Proteomes" id="UP001501231"/>
    </source>
</evidence>